<reference evidence="1" key="1">
    <citation type="submission" date="2021-05" db="EMBL/GenBank/DDBJ databases">
        <authorList>
            <person name="Scholz U."/>
            <person name="Mascher M."/>
            <person name="Fiebig A."/>
        </authorList>
    </citation>
    <scope>NUCLEOTIDE SEQUENCE [LARGE SCALE GENOMIC DNA]</scope>
</reference>
<sequence length="580" mass="64309">MASRRQTAAGASNDLAQEHKGDARLVRTTKATVAEPPVAGSRRALVEVGNVINGRPAQADPSRHKGVAAVAADKCVKAIKQQKENNRVKPQVIAISSDSENEKKNPAKRAASQRAPINTLTKILNKCSRASDGVICSPKKAPGTYNIDASDAHNELAVVDYVEDIYRFYKSTEGTCRPLCTYMSSQTDINERMRAILVDWLIEVHYKLMLMPETLYLTVYIIDQYLSMENVPRKELQLVGVSAMLIASKYGEIWAPLVKDLLCISYNSFTREQVLSKEKSILNKLQWNLTVPTMYMFIVRYLKAAMGDRKLENMAFFYAELSLVQYTMLLYAPSVTAAAAVYAARCTLNMSPLWSDILEHHTGLAEWQLLDPLTGCPSHPQHHRTHLASLHPLRPRFRSFPPPASAPEYILVGERSSVSPVARRLGPCLADEHHRPDPTPDLGERSSVSPVARRLGPCLADEHHRPDPTPDLVPIKASPATNARYTPKFGEISVVLMPVIHRHSSRSPVSNPESRSHAPASTIFPVSPPSGISPPAQDLWVWAREDGHCLSSQAMLLCRFSLSISSDQRQHQLSDNDALL</sequence>
<evidence type="ECO:0000313" key="1">
    <source>
        <dbReference type="EnsemblPlants" id="AVESA.00010b.r2.3AG0427490.11.CDS"/>
    </source>
</evidence>
<dbReference type="Proteomes" id="UP001732700">
    <property type="component" value="Chromosome 3A"/>
</dbReference>
<evidence type="ECO:0000313" key="2">
    <source>
        <dbReference type="Proteomes" id="UP001732700"/>
    </source>
</evidence>
<organism evidence="1 2">
    <name type="scientific">Avena sativa</name>
    <name type="common">Oat</name>
    <dbReference type="NCBI Taxonomy" id="4498"/>
    <lineage>
        <taxon>Eukaryota</taxon>
        <taxon>Viridiplantae</taxon>
        <taxon>Streptophyta</taxon>
        <taxon>Embryophyta</taxon>
        <taxon>Tracheophyta</taxon>
        <taxon>Spermatophyta</taxon>
        <taxon>Magnoliopsida</taxon>
        <taxon>Liliopsida</taxon>
        <taxon>Poales</taxon>
        <taxon>Poaceae</taxon>
        <taxon>BOP clade</taxon>
        <taxon>Pooideae</taxon>
        <taxon>Poodae</taxon>
        <taxon>Poeae</taxon>
        <taxon>Poeae Chloroplast Group 1 (Aveneae type)</taxon>
        <taxon>Aveninae</taxon>
        <taxon>Avena</taxon>
    </lineage>
</organism>
<protein>
    <submittedName>
        <fullName evidence="1">Uncharacterized protein</fullName>
    </submittedName>
</protein>
<dbReference type="EnsemblPlants" id="AVESA.00010b.r2.3AG0427490.11">
    <property type="protein sequence ID" value="AVESA.00010b.r2.3AG0427490.11.CDS"/>
    <property type="gene ID" value="AVESA.00010b.r2.3AG0427490"/>
</dbReference>
<reference evidence="1" key="2">
    <citation type="submission" date="2025-09" db="UniProtKB">
        <authorList>
            <consortium name="EnsemblPlants"/>
        </authorList>
    </citation>
    <scope>IDENTIFICATION</scope>
</reference>
<accession>A0ACD5VEX8</accession>
<keyword evidence="2" id="KW-1185">Reference proteome</keyword>
<name>A0ACD5VEX8_AVESA</name>
<proteinExistence type="predicted"/>